<dbReference type="InterPro" id="IPR001375">
    <property type="entry name" value="Peptidase_S9_cat"/>
</dbReference>
<reference evidence="4" key="2">
    <citation type="submission" date="2020-09" db="EMBL/GenBank/DDBJ databases">
        <authorList>
            <person name="Yu Y."/>
        </authorList>
    </citation>
    <scope>NUCLEOTIDE SEQUENCE</scope>
    <source>
        <strain evidence="4">KCTC 49039</strain>
    </source>
</reference>
<evidence type="ECO:0000313" key="5">
    <source>
        <dbReference type="Proteomes" id="UP000610846"/>
    </source>
</evidence>
<dbReference type="GO" id="GO:0008236">
    <property type="term" value="F:serine-type peptidase activity"/>
    <property type="evidence" value="ECO:0007669"/>
    <property type="project" value="InterPro"/>
</dbReference>
<dbReference type="AlphaFoldDB" id="A0A927G835"/>
<accession>A0A927G835</accession>
<name>A0A927G835_9MICO</name>
<dbReference type="EMBL" id="JACYHB010000003">
    <property type="protein sequence ID" value="MBD8078646.1"/>
    <property type="molecule type" value="Genomic_DNA"/>
</dbReference>
<dbReference type="PANTHER" id="PTHR43037">
    <property type="entry name" value="UNNAMED PRODUCT-RELATED"/>
    <property type="match status" value="1"/>
</dbReference>
<proteinExistence type="predicted"/>
<evidence type="ECO:0000259" key="3">
    <source>
        <dbReference type="Pfam" id="PF00326"/>
    </source>
</evidence>
<dbReference type="PANTHER" id="PTHR43037:SF1">
    <property type="entry name" value="BLL1128 PROTEIN"/>
    <property type="match status" value="1"/>
</dbReference>
<dbReference type="SUPFAM" id="SSF53474">
    <property type="entry name" value="alpha/beta-Hydrolases"/>
    <property type="match status" value="1"/>
</dbReference>
<organism evidence="4 5">
    <name type="scientific">Cellulosimicrobium arenosum</name>
    <dbReference type="NCBI Taxonomy" id="2708133"/>
    <lineage>
        <taxon>Bacteria</taxon>
        <taxon>Bacillati</taxon>
        <taxon>Actinomycetota</taxon>
        <taxon>Actinomycetes</taxon>
        <taxon>Micrococcales</taxon>
        <taxon>Promicromonosporaceae</taxon>
        <taxon>Cellulosimicrobium</taxon>
    </lineage>
</organism>
<feature type="chain" id="PRO_5037643001" evidence="2">
    <location>
        <begin position="27"/>
        <end position="425"/>
    </location>
</feature>
<evidence type="ECO:0000256" key="1">
    <source>
        <dbReference type="ARBA" id="ARBA00022729"/>
    </source>
</evidence>
<feature type="domain" description="Peptidase S9 prolyl oligopeptidase catalytic" evidence="3">
    <location>
        <begin position="278"/>
        <end position="327"/>
    </location>
</feature>
<dbReference type="GO" id="GO:0006508">
    <property type="term" value="P:proteolysis"/>
    <property type="evidence" value="ECO:0007669"/>
    <property type="project" value="InterPro"/>
</dbReference>
<dbReference type="InterPro" id="IPR029058">
    <property type="entry name" value="AB_hydrolase_fold"/>
</dbReference>
<dbReference type="Proteomes" id="UP000610846">
    <property type="component" value="Unassembled WGS sequence"/>
</dbReference>
<feature type="signal peptide" evidence="2">
    <location>
        <begin position="1"/>
        <end position="26"/>
    </location>
</feature>
<protein>
    <submittedName>
        <fullName evidence="4">Prolyl oligopeptidase family serine peptidase</fullName>
    </submittedName>
</protein>
<gene>
    <name evidence="4" type="ORF">IF651_06175</name>
</gene>
<dbReference type="Pfam" id="PF00326">
    <property type="entry name" value="Peptidase_S9"/>
    <property type="match status" value="1"/>
</dbReference>
<dbReference type="Gene3D" id="2.60.40.2180">
    <property type="match status" value="1"/>
</dbReference>
<keyword evidence="1 2" id="KW-0732">Signal</keyword>
<comment type="caution">
    <text evidence="4">The sequence shown here is derived from an EMBL/GenBank/DDBJ whole genome shotgun (WGS) entry which is preliminary data.</text>
</comment>
<dbReference type="Gene3D" id="3.40.50.1820">
    <property type="entry name" value="alpha/beta hydrolase"/>
    <property type="match status" value="1"/>
</dbReference>
<keyword evidence="5" id="KW-1185">Reference proteome</keyword>
<reference evidence="4" key="1">
    <citation type="journal article" date="2018" name="Curr. Microbiol.">
        <title>Cellulosimicrobium arenosum sp. nov., Isolated from Marine Sediment Sand.</title>
        <authorList>
            <person name="Oh M."/>
            <person name="Kim J.H."/>
            <person name="Yoon J.H."/>
            <person name="Schumann P."/>
            <person name="Kim W."/>
        </authorList>
    </citation>
    <scope>NUCLEOTIDE SEQUENCE</scope>
    <source>
        <strain evidence="4">KCTC 49039</strain>
    </source>
</reference>
<dbReference type="InterPro" id="IPR050955">
    <property type="entry name" value="Plant_Biomass_Hydrol_Est"/>
</dbReference>
<sequence length="425" mass="46070">MKSIRTASVVASAVVLALVTALPGSAHGGHGGGGHGHHPFDPGTVSFTLDGTVLDGGEQVTSVTLDLDRLPGIRAASVDPSAFTVQAVGRLPEGVATGGPSDVVFDVDRTVTDVEVTRGGDVRLSLAAGAGAGTLQYLPEGRNVLLDLDYTIAQDEPIELRNGREVTVERFRQGDLRDPEVDAFARGTTRDGLKYRLYEPARTRGDRPLVVWLHGNGEGGLPGVYQNEAQLRANRGALGFTTREAQRIFGGAYVVAPQVPDTWYNADEAGYREQLRTLVAELSRTYDIDQSRIHVAGASAGGLMSIELVAAYPTTFASLVSVAPAITLFRDPTYRTDAEEVSRLADTPTWFIHSRDDATVPYDRSSVWAHDLLPDSLITLYDSVEWDEQTYPGHFSWIYLAQNDPMTADGTSVWRWMSQQMREGP</sequence>
<evidence type="ECO:0000313" key="4">
    <source>
        <dbReference type="EMBL" id="MBD8078646.1"/>
    </source>
</evidence>
<dbReference type="RefSeq" id="WP_191828207.1">
    <property type="nucleotide sequence ID" value="NZ_JACYHB010000003.1"/>
</dbReference>
<evidence type="ECO:0000256" key="2">
    <source>
        <dbReference type="SAM" id="SignalP"/>
    </source>
</evidence>